<dbReference type="GO" id="GO:0006357">
    <property type="term" value="P:regulation of transcription by RNA polymerase II"/>
    <property type="evidence" value="ECO:0007669"/>
    <property type="project" value="TreeGrafter"/>
</dbReference>
<sequence length="1208" mass="131909">MTNVDTEVPAHDATTEPDAIAALVARVASAENDDEPSAASTLEDDVDDKIEPAWMADIDSRMATVKDMEVKAVNGEYTDEGENSESDEPGQFDDLFDDSGVATVDLNESAMKTTSIMTFLETFASGPPSLNGGRVTPTMGEVLERVKARKPDSVPEWTMTAAAAASAYQYAVSKKAMAVRANSILKDARKKHAKLQAKADALVNQLHIIQYGKTVDGKPAKASAFKPPPHQTRPKGKLPPPPTPEVSKMWSNATNADVCHVCGEDAPDYWNITDEIVFCDGCDIQVHMSCYGLTKLPEGDWYCRGCKEGVTKGPLVSVGTPRGICAFCPHPGGALARVDPPSKWEMPWLAPGYHAHLACALHLPEVFIVPQKNGNAPIVDMSHTKPSRMNLKCSVCEEVGACTQCAMHKCFNAFHPLCVRANGQVSLRQADTGQPMAFCTAHSAPEFEQQRYLTCGYNADCANAIAKTKAPSVFWGGDVSSLYEAMAKPASHNNPSTSARATKDAAPQSEEATKEIVQAFPYALTEEAKRIAAMTCIWHCFAPFLSNKADEPKTGGLLKTMQEGCKDLDTTQVERLNKLNAEGGEAEFVAAMKHLSANLPKLPKGKEEYADFPPWKYLKQHQIDAVHWMQNNYAIGLGGFLAFESGLGKRLTSLAFIQWARDGMRHQGHYLVMCPAEAIHLWVADLHRWCTSLRSIVLTGEDDVKNPANASAIKNASFDYIVVTYEFVEKCDALKKIPFKAVICDDWRAAPHLAAIAGSYAQNILKTHSTFFLGETKSIDSKSPLQEMTAHELSAVMRVMFPSVIQGTLKAVAVKDLKELFVDRLTFRCAERMFEPPVVPAPLAKFTTVSIDGKTNPVDACGHVFQALRKQGHKVLIVGEGEDALSAVAQGLDMCKIEHTRLDDSNQPLGSVLYAIARFNSVLPEDNISFLLCDAENLRRQQGLLSNVSTIVFLNGKFSSGIDASGIPIEPNIWRAANRVWGLNPVKGNTTMMKITVDGKDIVWKKATMNTLSPTPPTSVQDAINSISPNGDVAAELTEKDTERWDAAMERKRKREETGGDPTWWALHEHNCLYCGGVPGQCKNIPPAFLPPEKAGQKVRCVACPRITSMGCAYIRTVPQKGWKCPQHSCLVCAKQAAPGHVTFRCVSCSRAFCDSCSSGAAFDAIAEHPVWAPSGFQLPTFYEYVRCAICCDSLIAEQKRSRRRVEG</sequence>
<protein>
    <recommendedName>
        <fullName evidence="10">PHD-type domain-containing protein</fullName>
    </recommendedName>
</protein>
<dbReference type="CDD" id="cd15571">
    <property type="entry name" value="ePHD"/>
    <property type="match status" value="1"/>
</dbReference>
<dbReference type="SUPFAM" id="SSF57903">
    <property type="entry name" value="FYVE/PHD zinc finger"/>
    <property type="match status" value="1"/>
</dbReference>
<dbReference type="AlphaFoldDB" id="A0A6U0ER10"/>
<feature type="region of interest" description="Disordered" evidence="6">
    <location>
        <begin position="489"/>
        <end position="509"/>
    </location>
</feature>
<dbReference type="InterPro" id="IPR050701">
    <property type="entry name" value="Histone_Mod_Regulator"/>
</dbReference>
<dbReference type="InterPro" id="IPR011011">
    <property type="entry name" value="Znf_FYVE_PHD"/>
</dbReference>
<evidence type="ECO:0008006" key="10">
    <source>
        <dbReference type="Google" id="ProtNLM"/>
    </source>
</evidence>
<dbReference type="PROSITE" id="PS51805">
    <property type="entry name" value="EPHD"/>
    <property type="match status" value="1"/>
</dbReference>
<feature type="domain" description="PHD-type" evidence="7">
    <location>
        <begin position="256"/>
        <end position="309"/>
    </location>
</feature>
<feature type="compositionally biased region" description="Polar residues" evidence="6">
    <location>
        <begin position="491"/>
        <end position="500"/>
    </location>
</feature>
<evidence type="ECO:0000256" key="1">
    <source>
        <dbReference type="ARBA" id="ARBA00022723"/>
    </source>
</evidence>
<dbReference type="InterPro" id="IPR034732">
    <property type="entry name" value="EPHD"/>
</dbReference>
<feature type="region of interest" description="Disordered" evidence="6">
    <location>
        <begin position="28"/>
        <end position="49"/>
    </location>
</feature>
<keyword evidence="1" id="KW-0479">Metal-binding</keyword>
<keyword evidence="5" id="KW-0175">Coiled coil</keyword>
<dbReference type="Gene3D" id="3.30.40.10">
    <property type="entry name" value="Zinc/RING finger domain, C3HC4 (zinc finger)"/>
    <property type="match status" value="3"/>
</dbReference>
<evidence type="ECO:0000259" key="7">
    <source>
        <dbReference type="PROSITE" id="PS50016"/>
    </source>
</evidence>
<dbReference type="InterPro" id="IPR019787">
    <property type="entry name" value="Znf_PHD-finger"/>
</dbReference>
<evidence type="ECO:0000256" key="6">
    <source>
        <dbReference type="SAM" id="MobiDB-lite"/>
    </source>
</evidence>
<dbReference type="InterPro" id="IPR027417">
    <property type="entry name" value="P-loop_NTPase"/>
</dbReference>
<evidence type="ECO:0000256" key="2">
    <source>
        <dbReference type="ARBA" id="ARBA00022771"/>
    </source>
</evidence>
<dbReference type="InterPro" id="IPR013083">
    <property type="entry name" value="Znf_RING/FYVE/PHD"/>
</dbReference>
<dbReference type="CDD" id="cd15492">
    <property type="entry name" value="PHD_BRPF_JADE_like"/>
    <property type="match status" value="1"/>
</dbReference>
<dbReference type="SUPFAM" id="SSF52540">
    <property type="entry name" value="P-loop containing nucleoside triphosphate hydrolases"/>
    <property type="match status" value="1"/>
</dbReference>
<evidence type="ECO:0000256" key="4">
    <source>
        <dbReference type="PROSITE-ProRule" id="PRU00146"/>
    </source>
</evidence>
<evidence type="ECO:0000259" key="8">
    <source>
        <dbReference type="PROSITE" id="PS51805"/>
    </source>
</evidence>
<dbReference type="GO" id="GO:0008270">
    <property type="term" value="F:zinc ion binding"/>
    <property type="evidence" value="ECO:0007669"/>
    <property type="project" value="UniProtKB-KW"/>
</dbReference>
<proteinExistence type="predicted"/>
<evidence type="ECO:0000256" key="3">
    <source>
        <dbReference type="ARBA" id="ARBA00022833"/>
    </source>
</evidence>
<evidence type="ECO:0000313" key="9">
    <source>
        <dbReference type="EMBL" id="CAD8580039.1"/>
    </source>
</evidence>
<dbReference type="PANTHER" id="PTHR13793">
    <property type="entry name" value="PHD FINGER PROTEINS"/>
    <property type="match status" value="1"/>
</dbReference>
<reference evidence="9" key="1">
    <citation type="submission" date="2021-01" db="EMBL/GenBank/DDBJ databases">
        <authorList>
            <person name="Corre E."/>
            <person name="Pelletier E."/>
            <person name="Niang G."/>
            <person name="Scheremetjew M."/>
            <person name="Finn R."/>
            <person name="Kale V."/>
            <person name="Holt S."/>
            <person name="Cochrane G."/>
            <person name="Meng A."/>
            <person name="Brown T."/>
            <person name="Cohen L."/>
        </authorList>
    </citation>
    <scope>NUCLEOTIDE SEQUENCE</scope>
    <source>
        <strain evidence="9">Clade-D-RCC2572</strain>
    </source>
</reference>
<name>A0A6U0ER10_9CHLO</name>
<feature type="domain" description="PHD-type" evidence="8">
    <location>
        <begin position="322"/>
        <end position="443"/>
    </location>
</feature>
<accession>A0A6U0ER10</accession>
<dbReference type="InterPro" id="IPR038718">
    <property type="entry name" value="SNF2-like_sf"/>
</dbReference>
<dbReference type="InterPro" id="IPR019786">
    <property type="entry name" value="Zinc_finger_PHD-type_CS"/>
</dbReference>
<feature type="compositionally biased region" description="Acidic residues" evidence="6">
    <location>
        <begin position="77"/>
        <end position="95"/>
    </location>
</feature>
<dbReference type="PROSITE" id="PS01359">
    <property type="entry name" value="ZF_PHD_1"/>
    <property type="match status" value="1"/>
</dbReference>
<dbReference type="Pfam" id="PF13771">
    <property type="entry name" value="zf-HC5HC2H"/>
    <property type="match status" value="1"/>
</dbReference>
<dbReference type="PANTHER" id="PTHR13793:SF107">
    <property type="entry name" value="BROMODOMAIN-CONTAINING PROTEIN HOMOLOG"/>
    <property type="match status" value="1"/>
</dbReference>
<dbReference type="PROSITE" id="PS50016">
    <property type="entry name" value="ZF_PHD_2"/>
    <property type="match status" value="1"/>
</dbReference>
<dbReference type="EMBL" id="HBEW01003158">
    <property type="protein sequence ID" value="CAD8580039.1"/>
    <property type="molecule type" value="Transcribed_RNA"/>
</dbReference>
<keyword evidence="2 4" id="KW-0863">Zinc-finger</keyword>
<dbReference type="InterPro" id="IPR001965">
    <property type="entry name" value="Znf_PHD"/>
</dbReference>
<dbReference type="InterPro" id="IPR000330">
    <property type="entry name" value="SNF2_N"/>
</dbReference>
<feature type="compositionally biased region" description="Pro residues" evidence="6">
    <location>
        <begin position="226"/>
        <end position="244"/>
    </location>
</feature>
<feature type="region of interest" description="Disordered" evidence="6">
    <location>
        <begin position="218"/>
        <end position="246"/>
    </location>
</feature>
<organism evidence="9">
    <name type="scientific">Ostreococcus mediterraneus</name>
    <dbReference type="NCBI Taxonomy" id="1486918"/>
    <lineage>
        <taxon>Eukaryota</taxon>
        <taxon>Viridiplantae</taxon>
        <taxon>Chlorophyta</taxon>
        <taxon>Mamiellophyceae</taxon>
        <taxon>Mamiellales</taxon>
        <taxon>Bathycoccaceae</taxon>
        <taxon>Ostreococcus</taxon>
    </lineage>
</organism>
<dbReference type="SMART" id="SM00249">
    <property type="entry name" value="PHD"/>
    <property type="match status" value="3"/>
</dbReference>
<feature type="coiled-coil region" evidence="5">
    <location>
        <begin position="178"/>
        <end position="205"/>
    </location>
</feature>
<dbReference type="GO" id="GO:0005524">
    <property type="term" value="F:ATP binding"/>
    <property type="evidence" value="ECO:0007669"/>
    <property type="project" value="InterPro"/>
</dbReference>
<dbReference type="Pfam" id="PF13831">
    <property type="entry name" value="PHD_2"/>
    <property type="match status" value="1"/>
</dbReference>
<feature type="region of interest" description="Disordered" evidence="6">
    <location>
        <begin position="75"/>
        <end position="95"/>
    </location>
</feature>
<gene>
    <name evidence="9" type="ORF">OMED0929_LOCUS2589</name>
</gene>
<dbReference type="Pfam" id="PF00176">
    <property type="entry name" value="SNF2-rel_dom"/>
    <property type="match status" value="1"/>
</dbReference>
<dbReference type="Gene3D" id="3.40.50.10810">
    <property type="entry name" value="Tandem AAA-ATPase domain"/>
    <property type="match status" value="1"/>
</dbReference>
<evidence type="ECO:0000256" key="5">
    <source>
        <dbReference type="SAM" id="Coils"/>
    </source>
</evidence>
<feature type="compositionally biased region" description="Acidic residues" evidence="6">
    <location>
        <begin position="31"/>
        <end position="48"/>
    </location>
</feature>
<keyword evidence="3" id="KW-0862">Zinc</keyword>